<dbReference type="InterPro" id="IPR028990">
    <property type="entry name" value="GK1464-like"/>
</dbReference>
<dbReference type="EMBL" id="NVMX01000238">
    <property type="protein sequence ID" value="PDZ94204.1"/>
    <property type="molecule type" value="Genomic_DNA"/>
</dbReference>
<accession>A0A9X6XV24</accession>
<protein>
    <submittedName>
        <fullName evidence="1">Uncharacterized protein</fullName>
    </submittedName>
</protein>
<name>A0A9X6XV24_BACCE</name>
<dbReference type="RefSeq" id="WP_098007203.1">
    <property type="nucleotide sequence ID" value="NZ_NVMX01000238.1"/>
</dbReference>
<dbReference type="SUPFAM" id="SSF143579">
    <property type="entry name" value="GK1464-like"/>
    <property type="match status" value="1"/>
</dbReference>
<reference evidence="1 2" key="1">
    <citation type="submission" date="2017-09" db="EMBL/GenBank/DDBJ databases">
        <title>Large-scale bioinformatics analysis of Bacillus genomes uncovers conserved roles of natural products in bacterial physiology.</title>
        <authorList>
            <consortium name="Agbiome Team Llc"/>
            <person name="Bleich R.M."/>
            <person name="Grubbs K.J."/>
            <person name="Santa Maria K.C."/>
            <person name="Allen S.E."/>
            <person name="Farag S."/>
            <person name="Shank E.A."/>
            <person name="Bowers A."/>
        </authorList>
    </citation>
    <scope>NUCLEOTIDE SEQUENCE [LARGE SCALE GENOMIC DNA]</scope>
    <source>
        <strain evidence="1 2">AFS092789</strain>
    </source>
</reference>
<sequence length="129" mass="15022">MSFAFDTTIKTDLIQKGAYLSTKIASSLECSVEKVNLKIYLEAPEMDNLSFFFEEQEIVYCPSTTYHFGYAFKKNNENIIVKMKYHKDEIGLFDIKERVFRVFINGNEEPGEFLTLGDAFNYLNIDLRN</sequence>
<evidence type="ECO:0000313" key="2">
    <source>
        <dbReference type="Proteomes" id="UP000219922"/>
    </source>
</evidence>
<gene>
    <name evidence="1" type="ORF">CON36_35015</name>
</gene>
<organism evidence="1 2">
    <name type="scientific">Bacillus cereus</name>
    <dbReference type="NCBI Taxonomy" id="1396"/>
    <lineage>
        <taxon>Bacteria</taxon>
        <taxon>Bacillati</taxon>
        <taxon>Bacillota</taxon>
        <taxon>Bacilli</taxon>
        <taxon>Bacillales</taxon>
        <taxon>Bacillaceae</taxon>
        <taxon>Bacillus</taxon>
        <taxon>Bacillus cereus group</taxon>
    </lineage>
</organism>
<dbReference type="Proteomes" id="UP000219922">
    <property type="component" value="Unassembled WGS sequence"/>
</dbReference>
<evidence type="ECO:0000313" key="1">
    <source>
        <dbReference type="EMBL" id="PDZ94204.1"/>
    </source>
</evidence>
<proteinExistence type="predicted"/>
<dbReference type="AlphaFoldDB" id="A0A9X6XV24"/>
<comment type="caution">
    <text evidence="1">The sequence shown here is derived from an EMBL/GenBank/DDBJ whole genome shotgun (WGS) entry which is preliminary data.</text>
</comment>
<dbReference type="Gene3D" id="3.30.70.1480">
    <property type="entry name" value="GK1464-like"/>
    <property type="match status" value="1"/>
</dbReference>